<protein>
    <submittedName>
        <fullName evidence="1">Uncharacterized protein</fullName>
    </submittedName>
</protein>
<evidence type="ECO:0000313" key="1">
    <source>
        <dbReference type="EMBL" id="OTP79777.1"/>
    </source>
</evidence>
<evidence type="ECO:0000313" key="2">
    <source>
        <dbReference type="Proteomes" id="UP000194546"/>
    </source>
</evidence>
<gene>
    <name evidence="1" type="ORF">PAMC26510_05495</name>
</gene>
<dbReference type="AlphaFoldDB" id="A0A242N7Z2"/>
<proteinExistence type="predicted"/>
<dbReference type="EMBL" id="NBTY01000022">
    <property type="protein sequence ID" value="OTP79777.1"/>
    <property type="molecule type" value="Genomic_DNA"/>
</dbReference>
<organism evidence="1 2">
    <name type="scientific">Caballeronia sordidicola</name>
    <name type="common">Burkholderia sordidicola</name>
    <dbReference type="NCBI Taxonomy" id="196367"/>
    <lineage>
        <taxon>Bacteria</taxon>
        <taxon>Pseudomonadati</taxon>
        <taxon>Pseudomonadota</taxon>
        <taxon>Betaproteobacteria</taxon>
        <taxon>Burkholderiales</taxon>
        <taxon>Burkholderiaceae</taxon>
        <taxon>Caballeronia</taxon>
    </lineage>
</organism>
<accession>A0A242N7Z2</accession>
<dbReference type="Proteomes" id="UP000194546">
    <property type="component" value="Unassembled WGS sequence"/>
</dbReference>
<comment type="caution">
    <text evidence="1">The sequence shown here is derived from an EMBL/GenBank/DDBJ whole genome shotgun (WGS) entry which is preliminary data.</text>
</comment>
<sequence>MTLHFAFVPQACSWLRAMAKESTIENQPCHCSEVNFGPHAYGVSHGRV</sequence>
<reference evidence="1 2" key="1">
    <citation type="submission" date="2017-03" db="EMBL/GenBank/DDBJ databases">
        <title>Genome analysis of strain PAMC 26510.</title>
        <authorList>
            <person name="Oh H.-M."/>
            <person name="Yang J.-A."/>
        </authorList>
    </citation>
    <scope>NUCLEOTIDE SEQUENCE [LARGE SCALE GENOMIC DNA]</scope>
    <source>
        <strain evidence="1 2">PAMC 26510</strain>
    </source>
</reference>
<name>A0A242N7Z2_CABSO</name>